<dbReference type="EMBL" id="CATQJL010000316">
    <property type="protein sequence ID" value="CAJ0606039.1"/>
    <property type="molecule type" value="Genomic_DNA"/>
</dbReference>
<evidence type="ECO:0000313" key="1">
    <source>
        <dbReference type="EMBL" id="CAJ0606039.1"/>
    </source>
</evidence>
<sequence>MLTRLVPEYGVFRQLNASIYYPDVQARVFRIVRDTSRQIYSKQIASWTIANKVKLLYGKFDVDIRSTTEYRVVTAQQPPFIQLSGNPEKPYEGVCIDLLEEISKEVVGLRI</sequence>
<dbReference type="AlphaFoldDB" id="A0AA36H8I7"/>
<gene>
    <name evidence="1" type="ORF">CYNAS_LOCUS18022</name>
</gene>
<comment type="caution">
    <text evidence="1">The sequence shown here is derived from an EMBL/GenBank/DDBJ whole genome shotgun (WGS) entry which is preliminary data.</text>
</comment>
<dbReference type="Proteomes" id="UP001176961">
    <property type="component" value="Unassembled WGS sequence"/>
</dbReference>
<keyword evidence="2" id="KW-1185">Reference proteome</keyword>
<proteinExistence type="predicted"/>
<dbReference type="Gene3D" id="3.40.190.10">
    <property type="entry name" value="Periplasmic binding protein-like II"/>
    <property type="match status" value="1"/>
</dbReference>
<reference evidence="1" key="1">
    <citation type="submission" date="2023-07" db="EMBL/GenBank/DDBJ databases">
        <authorList>
            <consortium name="CYATHOMIX"/>
        </authorList>
    </citation>
    <scope>NUCLEOTIDE SEQUENCE</scope>
    <source>
        <strain evidence="1">N/A</strain>
    </source>
</reference>
<name>A0AA36H8I7_CYLNA</name>
<organism evidence="1 2">
    <name type="scientific">Cylicocyclus nassatus</name>
    <name type="common">Nematode worm</name>
    <dbReference type="NCBI Taxonomy" id="53992"/>
    <lineage>
        <taxon>Eukaryota</taxon>
        <taxon>Metazoa</taxon>
        <taxon>Ecdysozoa</taxon>
        <taxon>Nematoda</taxon>
        <taxon>Chromadorea</taxon>
        <taxon>Rhabditida</taxon>
        <taxon>Rhabditina</taxon>
        <taxon>Rhabditomorpha</taxon>
        <taxon>Strongyloidea</taxon>
        <taxon>Strongylidae</taxon>
        <taxon>Cylicocyclus</taxon>
    </lineage>
</organism>
<evidence type="ECO:0000313" key="2">
    <source>
        <dbReference type="Proteomes" id="UP001176961"/>
    </source>
</evidence>
<protein>
    <submittedName>
        <fullName evidence="1">Uncharacterized protein</fullName>
    </submittedName>
</protein>
<accession>A0AA36H8I7</accession>